<keyword evidence="8 15" id="KW-0418">Kinase</keyword>
<dbReference type="EMBL" id="FORC01000001">
    <property type="protein sequence ID" value="SFI46362.1"/>
    <property type="molecule type" value="Genomic_DNA"/>
</dbReference>
<dbReference type="InterPro" id="IPR004358">
    <property type="entry name" value="Sig_transdc_His_kin-like_C"/>
</dbReference>
<dbReference type="EC" id="2.7.13.3" evidence="3"/>
<dbReference type="AlphaFoldDB" id="A0A1I3IEK5"/>
<comment type="subcellular location">
    <subcellularLocation>
        <location evidence="2">Membrane</location>
        <topology evidence="2">Multi-pass membrane protein</topology>
    </subcellularLocation>
</comment>
<dbReference type="SUPFAM" id="SSF55874">
    <property type="entry name" value="ATPase domain of HSP90 chaperone/DNA topoisomerase II/histidine kinase"/>
    <property type="match status" value="1"/>
</dbReference>
<dbReference type="CDD" id="cd00075">
    <property type="entry name" value="HATPase"/>
    <property type="match status" value="1"/>
</dbReference>
<dbReference type="RefSeq" id="WP_074882113.1">
    <property type="nucleotide sequence ID" value="NZ_FORC01000001.1"/>
</dbReference>
<dbReference type="InterPro" id="IPR052023">
    <property type="entry name" value="Histidine_kinase_KdpD"/>
</dbReference>
<dbReference type="InterPro" id="IPR025201">
    <property type="entry name" value="KdpD_TM"/>
</dbReference>
<feature type="transmembrane region" description="Helical" evidence="13">
    <location>
        <begin position="95"/>
        <end position="113"/>
    </location>
</feature>
<keyword evidence="4" id="KW-0597">Phosphoprotein</keyword>
<dbReference type="Gene3D" id="3.30.565.10">
    <property type="entry name" value="Histidine kinase-like ATPase, C-terminal domain"/>
    <property type="match status" value="1"/>
</dbReference>
<dbReference type="SMART" id="SM00387">
    <property type="entry name" value="HATPase_c"/>
    <property type="match status" value="1"/>
</dbReference>
<evidence type="ECO:0000256" key="9">
    <source>
        <dbReference type="ARBA" id="ARBA00022840"/>
    </source>
</evidence>
<keyword evidence="12 13" id="KW-0472">Membrane</keyword>
<dbReference type="Gene3D" id="3.30.450.40">
    <property type="match status" value="1"/>
</dbReference>
<evidence type="ECO:0000256" key="10">
    <source>
        <dbReference type="ARBA" id="ARBA00022989"/>
    </source>
</evidence>
<dbReference type="PROSITE" id="PS51257">
    <property type="entry name" value="PROKAR_LIPOPROTEIN"/>
    <property type="match status" value="1"/>
</dbReference>
<keyword evidence="6 13" id="KW-0812">Transmembrane</keyword>
<evidence type="ECO:0000256" key="3">
    <source>
        <dbReference type="ARBA" id="ARBA00012438"/>
    </source>
</evidence>
<keyword evidence="10 13" id="KW-1133">Transmembrane helix</keyword>
<keyword evidence="5" id="KW-0808">Transferase</keyword>
<dbReference type="GO" id="GO:0005524">
    <property type="term" value="F:ATP binding"/>
    <property type="evidence" value="ECO:0007669"/>
    <property type="project" value="UniProtKB-KW"/>
</dbReference>
<keyword evidence="9" id="KW-0067">ATP-binding</keyword>
<organism evidence="15 16">
    <name type="scientific">Phytopseudomonas argentinensis</name>
    <dbReference type="NCBI Taxonomy" id="289370"/>
    <lineage>
        <taxon>Bacteria</taxon>
        <taxon>Pseudomonadati</taxon>
        <taxon>Pseudomonadota</taxon>
        <taxon>Gammaproteobacteria</taxon>
        <taxon>Pseudomonadales</taxon>
        <taxon>Pseudomonadaceae</taxon>
        <taxon>Phytopseudomonas</taxon>
    </lineage>
</organism>
<dbReference type="PROSITE" id="PS50109">
    <property type="entry name" value="HIS_KIN"/>
    <property type="match status" value="1"/>
</dbReference>
<dbReference type="PRINTS" id="PR00344">
    <property type="entry name" value="BCTRLSENSOR"/>
</dbReference>
<dbReference type="Proteomes" id="UP000183018">
    <property type="component" value="Unassembled WGS sequence"/>
</dbReference>
<evidence type="ECO:0000256" key="2">
    <source>
        <dbReference type="ARBA" id="ARBA00004141"/>
    </source>
</evidence>
<keyword evidence="16" id="KW-1185">Reference proteome</keyword>
<dbReference type="STRING" id="289370.SAMN05216602_1654"/>
<dbReference type="InterPro" id="IPR036890">
    <property type="entry name" value="HATPase_C_sf"/>
</dbReference>
<proteinExistence type="predicted"/>
<evidence type="ECO:0000256" key="12">
    <source>
        <dbReference type="ARBA" id="ARBA00023136"/>
    </source>
</evidence>
<dbReference type="SMART" id="SM00388">
    <property type="entry name" value="HisKA"/>
    <property type="match status" value="1"/>
</dbReference>
<evidence type="ECO:0000256" key="6">
    <source>
        <dbReference type="ARBA" id="ARBA00022692"/>
    </source>
</evidence>
<evidence type="ECO:0000256" key="8">
    <source>
        <dbReference type="ARBA" id="ARBA00022777"/>
    </source>
</evidence>
<dbReference type="Gene3D" id="1.20.120.620">
    <property type="entry name" value="Backbone structure of the membrane domain of e. Coli histidine kinase receptor kdpd"/>
    <property type="match status" value="1"/>
</dbReference>
<evidence type="ECO:0000256" key="5">
    <source>
        <dbReference type="ARBA" id="ARBA00022679"/>
    </source>
</evidence>
<dbReference type="Pfam" id="PF02518">
    <property type="entry name" value="HATPase_c"/>
    <property type="match status" value="1"/>
</dbReference>
<protein>
    <recommendedName>
        <fullName evidence="3">histidine kinase</fullName>
        <ecNumber evidence="3">2.7.13.3</ecNumber>
    </recommendedName>
</protein>
<feature type="transmembrane region" description="Helical" evidence="13">
    <location>
        <begin position="20"/>
        <end position="40"/>
    </location>
</feature>
<dbReference type="Pfam" id="PF00512">
    <property type="entry name" value="HisKA"/>
    <property type="match status" value="1"/>
</dbReference>
<dbReference type="InterPro" id="IPR005467">
    <property type="entry name" value="His_kinase_dom"/>
</dbReference>
<comment type="catalytic activity">
    <reaction evidence="1">
        <text>ATP + protein L-histidine = ADP + protein N-phospho-L-histidine.</text>
        <dbReference type="EC" id="2.7.13.3"/>
    </reaction>
</comment>
<dbReference type="InterPro" id="IPR003661">
    <property type="entry name" value="HisK_dim/P_dom"/>
</dbReference>
<dbReference type="Gene3D" id="1.10.287.130">
    <property type="match status" value="1"/>
</dbReference>
<dbReference type="PANTHER" id="PTHR45569">
    <property type="entry name" value="SENSOR PROTEIN KDPD"/>
    <property type="match status" value="1"/>
</dbReference>
<evidence type="ECO:0000256" key="4">
    <source>
        <dbReference type="ARBA" id="ARBA00022553"/>
    </source>
</evidence>
<dbReference type="InterPro" id="IPR038318">
    <property type="entry name" value="KdpD_sf"/>
</dbReference>
<dbReference type="OrthoDB" id="9806130at2"/>
<dbReference type="CDD" id="cd00082">
    <property type="entry name" value="HisKA"/>
    <property type="match status" value="1"/>
</dbReference>
<name>A0A1I3IEK5_9GAMM</name>
<dbReference type="SUPFAM" id="SSF47384">
    <property type="entry name" value="Homodimeric domain of signal transducing histidine kinase"/>
    <property type="match status" value="1"/>
</dbReference>
<evidence type="ECO:0000313" key="16">
    <source>
        <dbReference type="Proteomes" id="UP000183018"/>
    </source>
</evidence>
<evidence type="ECO:0000313" key="15">
    <source>
        <dbReference type="EMBL" id="SFI46362.1"/>
    </source>
</evidence>
<keyword evidence="11" id="KW-0902">Two-component regulatory system</keyword>
<gene>
    <name evidence="15" type="ORF">SAMN05216602_1654</name>
</gene>
<evidence type="ECO:0000259" key="14">
    <source>
        <dbReference type="PROSITE" id="PS50109"/>
    </source>
</evidence>
<feature type="domain" description="Histidine kinase" evidence="14">
    <location>
        <begin position="286"/>
        <end position="502"/>
    </location>
</feature>
<feature type="transmembrane region" description="Helical" evidence="13">
    <location>
        <begin position="47"/>
        <end position="75"/>
    </location>
</feature>
<dbReference type="Pfam" id="PF13493">
    <property type="entry name" value="DUF4118"/>
    <property type="match status" value="1"/>
</dbReference>
<dbReference type="GO" id="GO:0005886">
    <property type="term" value="C:plasma membrane"/>
    <property type="evidence" value="ECO:0007669"/>
    <property type="project" value="TreeGrafter"/>
</dbReference>
<reference evidence="16" key="1">
    <citation type="submission" date="2016-10" db="EMBL/GenBank/DDBJ databases">
        <authorList>
            <person name="Varghese N."/>
            <person name="Submissions S."/>
        </authorList>
    </citation>
    <scope>NUCLEOTIDE SEQUENCE [LARGE SCALE GENOMIC DNA]</scope>
    <source>
        <strain evidence="16">LMG 22563</strain>
    </source>
</reference>
<evidence type="ECO:0000256" key="7">
    <source>
        <dbReference type="ARBA" id="ARBA00022741"/>
    </source>
</evidence>
<dbReference type="InterPro" id="IPR029016">
    <property type="entry name" value="GAF-like_dom_sf"/>
</dbReference>
<sequence length="510" mass="55462">MPTAAARLTHRTPAPARDYLLAALAAGLGCLLALAVSRWLDLPNISLVFLAVVLVVAVRSSVGPALLCALLSFAAYGFCFLPPTWSVVVHREQDVLTLMFFLLIALLTGNLAARQRQQFRDLQVAQGQTESLLGFAGRLSSAQDQRDLLAAMLSQLDLPAERLCLLGRDAQGNWHQADGSPLALSELERISAEHAWQSRHPRGYDSHSLTHPHWWWWPLMDNDQPLALLGMRTAQGDPPAGEQRQLIDVLLPLLAHALARVQLVETLGQTRLQHETERLRSALLASVSHDLRTPLTAMRGNIETLQLFIDSLDTATRDDLLHSTASEASRLDRYIQNLLDMTRLGHGGLHLERDWVAAGDLLAAAVQRLQPVLQGLHVNTQVPAELPLLWVQGALIEQALINVLDNAARFSPPGGLIDIRLSHDEETFSFAISDQGPGIPADEQSQVFDLFYTAARGDRGGQGTGLGLAICLGMLNAHGGTARVESAPGQGTRVILQLPLQHPEASAGHD</sequence>
<dbReference type="GO" id="GO:0000155">
    <property type="term" value="F:phosphorelay sensor kinase activity"/>
    <property type="evidence" value="ECO:0007669"/>
    <property type="project" value="InterPro"/>
</dbReference>
<dbReference type="PANTHER" id="PTHR45569:SF1">
    <property type="entry name" value="SENSOR PROTEIN KDPD"/>
    <property type="match status" value="1"/>
</dbReference>
<evidence type="ECO:0000256" key="13">
    <source>
        <dbReference type="SAM" id="Phobius"/>
    </source>
</evidence>
<accession>A0A1I3IEK5</accession>
<evidence type="ECO:0000256" key="11">
    <source>
        <dbReference type="ARBA" id="ARBA00023012"/>
    </source>
</evidence>
<keyword evidence="7" id="KW-0547">Nucleotide-binding</keyword>
<evidence type="ECO:0000256" key="1">
    <source>
        <dbReference type="ARBA" id="ARBA00000085"/>
    </source>
</evidence>
<dbReference type="InterPro" id="IPR003594">
    <property type="entry name" value="HATPase_dom"/>
</dbReference>
<dbReference type="InterPro" id="IPR036097">
    <property type="entry name" value="HisK_dim/P_sf"/>
</dbReference>